<keyword evidence="1" id="KW-0472">Membrane</keyword>
<dbReference type="KEGG" id="cphy:B5808_17830"/>
<protein>
    <recommendedName>
        <fullName evidence="2">CAAX prenyl protease 2/Lysostaphin resistance protein A-like domain-containing protein</fullName>
    </recommendedName>
</protein>
<dbReference type="PANTHER" id="PTHR36435:SF1">
    <property type="entry name" value="CAAX AMINO TERMINAL PROTEASE FAMILY PROTEIN"/>
    <property type="match status" value="1"/>
</dbReference>
<keyword evidence="1" id="KW-1133">Transmembrane helix</keyword>
<feature type="transmembrane region" description="Helical" evidence="1">
    <location>
        <begin position="242"/>
        <end position="262"/>
    </location>
</feature>
<feature type="transmembrane region" description="Helical" evidence="1">
    <location>
        <begin position="142"/>
        <end position="164"/>
    </location>
</feature>
<feature type="domain" description="CAAX prenyl protease 2/Lysostaphin resistance protein A-like" evidence="2">
    <location>
        <begin position="187"/>
        <end position="307"/>
    </location>
</feature>
<dbReference type="GO" id="GO:0004175">
    <property type="term" value="F:endopeptidase activity"/>
    <property type="evidence" value="ECO:0007669"/>
    <property type="project" value="UniProtKB-ARBA"/>
</dbReference>
<feature type="transmembrane region" description="Helical" evidence="1">
    <location>
        <begin position="268"/>
        <end position="289"/>
    </location>
</feature>
<organism evidence="3 4">
    <name type="scientific">Cnuibacter physcomitrellae</name>
    <dbReference type="NCBI Taxonomy" id="1619308"/>
    <lineage>
        <taxon>Bacteria</taxon>
        <taxon>Bacillati</taxon>
        <taxon>Actinomycetota</taxon>
        <taxon>Actinomycetes</taxon>
        <taxon>Micrococcales</taxon>
        <taxon>Microbacteriaceae</taxon>
        <taxon>Cnuibacter</taxon>
    </lineage>
</organism>
<dbReference type="PANTHER" id="PTHR36435">
    <property type="entry name" value="SLR1288 PROTEIN"/>
    <property type="match status" value="1"/>
</dbReference>
<dbReference type="Proteomes" id="UP000192775">
    <property type="component" value="Chromosome"/>
</dbReference>
<sequence length="311" mass="33119">MAPVGVGGARGRRCRADVRAGVQRLVPSRRRDDDRAVRRLMIEGVEAPDGSPSRVASEPPRTPYPRWGLPAFFVGVGFFVLAELVGTVLQLVVGDDAPDLMVLVGYLLVWAAFLGALAIATLTGGRRSFVADFGLRFRWVDLPLGVVLGVAVAIGAGFLENWIISMLGGAGFSNLPSRSEPAAWYVVNAVLGAAIIAPFVEELFFRGLFLRSLAHLVRGGLHRTRGRDWDPALQDPPRGRRIAAALVSVGVSAVVFTSFHMLEAAEPVDLLILAAGTLPLGILNGILAYRTGRLGPGIVAHVTFNAFALLA</sequence>
<dbReference type="AlphaFoldDB" id="A0A1X9LNU2"/>
<accession>A0A1X9LNU2</accession>
<proteinExistence type="predicted"/>
<evidence type="ECO:0000259" key="2">
    <source>
        <dbReference type="Pfam" id="PF02517"/>
    </source>
</evidence>
<feature type="transmembrane region" description="Helical" evidence="1">
    <location>
        <begin position="184"/>
        <end position="205"/>
    </location>
</feature>
<name>A0A1X9LNU2_9MICO</name>
<reference evidence="3 4" key="1">
    <citation type="submission" date="2017-04" db="EMBL/GenBank/DDBJ databases">
        <authorList>
            <person name="Afonso C.L."/>
            <person name="Miller P.J."/>
            <person name="Scott M.A."/>
            <person name="Spackman E."/>
            <person name="Goraichik I."/>
            <person name="Dimitrov K.M."/>
            <person name="Suarez D.L."/>
            <person name="Swayne D.E."/>
        </authorList>
    </citation>
    <scope>NUCLEOTIDE SEQUENCE [LARGE SCALE GENOMIC DNA]</scope>
    <source>
        <strain evidence="4">XA(T)</strain>
    </source>
</reference>
<keyword evidence="4" id="KW-1185">Reference proteome</keyword>
<evidence type="ECO:0000313" key="4">
    <source>
        <dbReference type="Proteomes" id="UP000192775"/>
    </source>
</evidence>
<keyword evidence="1" id="KW-0812">Transmembrane</keyword>
<dbReference type="GO" id="GO:0080120">
    <property type="term" value="P:CAAX-box protein maturation"/>
    <property type="evidence" value="ECO:0007669"/>
    <property type="project" value="UniProtKB-ARBA"/>
</dbReference>
<dbReference type="EMBL" id="CP020715">
    <property type="protein sequence ID" value="ARJ06875.1"/>
    <property type="molecule type" value="Genomic_DNA"/>
</dbReference>
<evidence type="ECO:0000256" key="1">
    <source>
        <dbReference type="SAM" id="Phobius"/>
    </source>
</evidence>
<feature type="transmembrane region" description="Helical" evidence="1">
    <location>
        <begin position="100"/>
        <end position="122"/>
    </location>
</feature>
<dbReference type="InterPro" id="IPR003675">
    <property type="entry name" value="Rce1/LyrA-like_dom"/>
</dbReference>
<dbReference type="Pfam" id="PF02517">
    <property type="entry name" value="Rce1-like"/>
    <property type="match status" value="1"/>
</dbReference>
<gene>
    <name evidence="3" type="ORF">B5808_17830</name>
</gene>
<evidence type="ECO:0000313" key="3">
    <source>
        <dbReference type="EMBL" id="ARJ06875.1"/>
    </source>
</evidence>
<feature type="transmembrane region" description="Helical" evidence="1">
    <location>
        <begin position="71"/>
        <end position="94"/>
    </location>
</feature>
<dbReference type="InterPro" id="IPR052710">
    <property type="entry name" value="CAAX_protease"/>
</dbReference>